<gene>
    <name evidence="1" type="ORF">CR513_43486</name>
</gene>
<dbReference type="OrthoDB" id="1736143at2759"/>
<feature type="non-terminal residue" evidence="1">
    <location>
        <position position="1"/>
    </location>
</feature>
<reference evidence="1" key="1">
    <citation type="submission" date="2018-05" db="EMBL/GenBank/DDBJ databases">
        <title>Draft genome of Mucuna pruriens seed.</title>
        <authorList>
            <person name="Nnadi N.E."/>
            <person name="Vos R."/>
            <person name="Hasami M.H."/>
            <person name="Devisetty U.K."/>
            <person name="Aguiy J.C."/>
        </authorList>
    </citation>
    <scope>NUCLEOTIDE SEQUENCE [LARGE SCALE GENOMIC DNA]</scope>
    <source>
        <strain evidence="1">JCA_2017</strain>
    </source>
</reference>
<accession>A0A371FDZ0</accession>
<dbReference type="EMBL" id="QJKJ01009484">
    <property type="protein sequence ID" value="RDX76511.1"/>
    <property type="molecule type" value="Genomic_DNA"/>
</dbReference>
<protein>
    <submittedName>
        <fullName evidence="1">Uncharacterized protein</fullName>
    </submittedName>
</protein>
<keyword evidence="2" id="KW-1185">Reference proteome</keyword>
<dbReference type="AlphaFoldDB" id="A0A371FDZ0"/>
<comment type="caution">
    <text evidence="1">The sequence shown here is derived from an EMBL/GenBank/DDBJ whole genome shotgun (WGS) entry which is preliminary data.</text>
</comment>
<proteinExistence type="predicted"/>
<evidence type="ECO:0000313" key="2">
    <source>
        <dbReference type="Proteomes" id="UP000257109"/>
    </source>
</evidence>
<name>A0A371FDZ0_MUCPR</name>
<organism evidence="1 2">
    <name type="scientific">Mucuna pruriens</name>
    <name type="common">Velvet bean</name>
    <name type="synonym">Dolichos pruriens</name>
    <dbReference type="NCBI Taxonomy" id="157652"/>
    <lineage>
        <taxon>Eukaryota</taxon>
        <taxon>Viridiplantae</taxon>
        <taxon>Streptophyta</taxon>
        <taxon>Embryophyta</taxon>
        <taxon>Tracheophyta</taxon>
        <taxon>Spermatophyta</taxon>
        <taxon>Magnoliopsida</taxon>
        <taxon>eudicotyledons</taxon>
        <taxon>Gunneridae</taxon>
        <taxon>Pentapetalae</taxon>
        <taxon>rosids</taxon>
        <taxon>fabids</taxon>
        <taxon>Fabales</taxon>
        <taxon>Fabaceae</taxon>
        <taxon>Papilionoideae</taxon>
        <taxon>50 kb inversion clade</taxon>
        <taxon>NPAAA clade</taxon>
        <taxon>indigoferoid/millettioid clade</taxon>
        <taxon>Phaseoleae</taxon>
        <taxon>Mucuna</taxon>
    </lineage>
</organism>
<sequence>MMGEKELMISTSFPIEYVERDEKALETSFQAPEIMVTTSTEVKEGGSKLSKAAIMATKVLINNDFQPGKDWAKTFELYYTKATEERRRRRKAPGKKWIRPDLYRYFTSGGIISPNQIATIEDQLPELEEWVIPTNHKLDNWTAKALPELTNTTFILLEATNLRKLLTDFFLG</sequence>
<dbReference type="Proteomes" id="UP000257109">
    <property type="component" value="Unassembled WGS sequence"/>
</dbReference>
<evidence type="ECO:0000313" key="1">
    <source>
        <dbReference type="EMBL" id="RDX76511.1"/>
    </source>
</evidence>